<evidence type="ECO:0000313" key="7">
    <source>
        <dbReference type="EMBL" id="PKK91104.1"/>
    </source>
</evidence>
<evidence type="ECO:0000313" key="8">
    <source>
        <dbReference type="Proteomes" id="UP000233256"/>
    </source>
</evidence>
<evidence type="ECO:0000256" key="4">
    <source>
        <dbReference type="ARBA" id="ARBA00022679"/>
    </source>
</evidence>
<dbReference type="SUPFAM" id="SSF53167">
    <property type="entry name" value="Purine and uridine phosphorylases"/>
    <property type="match status" value="1"/>
</dbReference>
<dbReference type="InterPro" id="IPR035994">
    <property type="entry name" value="Nucleoside_phosphorylase_sf"/>
</dbReference>
<dbReference type="InterPro" id="IPR004402">
    <property type="entry name" value="DeoD-type"/>
</dbReference>
<comment type="caution">
    <text evidence="7">The sequence shown here is derived from an EMBL/GenBank/DDBJ whole genome shotgun (WGS) entry which is preliminary data.</text>
</comment>
<dbReference type="Proteomes" id="UP000233256">
    <property type="component" value="Unassembled WGS sequence"/>
</dbReference>
<dbReference type="NCBIfam" id="NF004489">
    <property type="entry name" value="PRK05819.1"/>
    <property type="match status" value="1"/>
</dbReference>
<name>A0A2N1PRY6_9BACT</name>
<proteinExistence type="inferred from homology"/>
<dbReference type="Pfam" id="PF01048">
    <property type="entry name" value="PNP_UDP_1"/>
    <property type="match status" value="1"/>
</dbReference>
<accession>A0A2N1PRY6</accession>
<dbReference type="GO" id="GO:0005829">
    <property type="term" value="C:cytosol"/>
    <property type="evidence" value="ECO:0007669"/>
    <property type="project" value="TreeGrafter"/>
</dbReference>
<reference evidence="7 8" key="1">
    <citation type="journal article" date="2017" name="ISME J.">
        <title>Potential for microbial H2 and metal transformations associated with novel bacteria and archaea in deep terrestrial subsurface sediments.</title>
        <authorList>
            <person name="Hernsdorf A.W."/>
            <person name="Amano Y."/>
            <person name="Miyakawa K."/>
            <person name="Ise K."/>
            <person name="Suzuki Y."/>
            <person name="Anantharaman K."/>
            <person name="Probst A."/>
            <person name="Burstein D."/>
            <person name="Thomas B.C."/>
            <person name="Banfield J.F."/>
        </authorList>
    </citation>
    <scope>NUCLEOTIDE SEQUENCE [LARGE SCALE GENOMIC DNA]</scope>
    <source>
        <strain evidence="7">HGW-Wallbacteria-1</strain>
    </source>
</reference>
<dbReference type="NCBIfam" id="TIGR00107">
    <property type="entry name" value="deoD"/>
    <property type="match status" value="1"/>
</dbReference>
<evidence type="ECO:0000256" key="2">
    <source>
        <dbReference type="ARBA" id="ARBA00021980"/>
    </source>
</evidence>
<sequence>MSLHIEALKGEIAPRVLLPGDPVRARIMAERFLEAPFCYNRVRGMFGFTGKYRGMDVSIQATGMGMPSASIYVNELLDFYDVRTLIRIGTCGSINENVQLRDLILAMSASTDSAINNGRFNGRSYAPTCDFTLLSKAWALAAEMGLPSHAGSVMTSDLFYHYNSEDWKLWAKYNVLAIEMETAEIYTLAAAKGARALSILTVSDSIVHDQLTSSEERENSFINMALLALETAVSQTSD</sequence>
<evidence type="ECO:0000259" key="6">
    <source>
        <dbReference type="Pfam" id="PF01048"/>
    </source>
</evidence>
<dbReference type="PANTHER" id="PTHR43691">
    <property type="entry name" value="URIDINE PHOSPHORYLASE"/>
    <property type="match status" value="1"/>
</dbReference>
<dbReference type="InterPro" id="IPR000845">
    <property type="entry name" value="Nucleoside_phosphorylase_d"/>
</dbReference>
<dbReference type="PANTHER" id="PTHR43691:SF11">
    <property type="entry name" value="FI09636P-RELATED"/>
    <property type="match status" value="1"/>
</dbReference>
<dbReference type="GO" id="GO:0006152">
    <property type="term" value="P:purine nucleoside catabolic process"/>
    <property type="evidence" value="ECO:0007669"/>
    <property type="project" value="TreeGrafter"/>
</dbReference>
<comment type="catalytic activity">
    <reaction evidence="5">
        <text>uridine + phosphate = alpha-D-ribose 1-phosphate + uracil</text>
        <dbReference type="Rhea" id="RHEA:24388"/>
        <dbReference type="ChEBI" id="CHEBI:16704"/>
        <dbReference type="ChEBI" id="CHEBI:17568"/>
        <dbReference type="ChEBI" id="CHEBI:43474"/>
        <dbReference type="ChEBI" id="CHEBI:57720"/>
        <dbReference type="EC" id="2.4.2.3"/>
    </reaction>
</comment>
<gene>
    <name evidence="7" type="primary">deoD</name>
    <name evidence="7" type="ORF">CVV64_04860</name>
</gene>
<dbReference type="Gene3D" id="3.40.50.1580">
    <property type="entry name" value="Nucleoside phosphorylase domain"/>
    <property type="match status" value="1"/>
</dbReference>
<dbReference type="HAMAP" id="MF_01627">
    <property type="entry name" value="Pur_nucleosid_phosp"/>
    <property type="match status" value="1"/>
</dbReference>
<dbReference type="GO" id="GO:0004731">
    <property type="term" value="F:purine-nucleoside phosphorylase activity"/>
    <property type="evidence" value="ECO:0007669"/>
    <property type="project" value="InterPro"/>
</dbReference>
<dbReference type="AlphaFoldDB" id="A0A2N1PRY6"/>
<keyword evidence="4" id="KW-0808">Transferase</keyword>
<keyword evidence="3" id="KW-0328">Glycosyltransferase</keyword>
<dbReference type="EMBL" id="PGXC01000003">
    <property type="protein sequence ID" value="PKK91104.1"/>
    <property type="molecule type" value="Genomic_DNA"/>
</dbReference>
<protein>
    <recommendedName>
        <fullName evidence="2">Uridine phosphorylase</fullName>
        <ecNumber evidence="1">2.4.2.3</ecNumber>
    </recommendedName>
</protein>
<dbReference type="GO" id="GO:0004850">
    <property type="term" value="F:uridine phosphorylase activity"/>
    <property type="evidence" value="ECO:0007669"/>
    <property type="project" value="UniProtKB-EC"/>
</dbReference>
<evidence type="ECO:0000256" key="1">
    <source>
        <dbReference type="ARBA" id="ARBA00011888"/>
    </source>
</evidence>
<dbReference type="EC" id="2.4.2.3" evidence="1"/>
<evidence type="ECO:0000256" key="3">
    <source>
        <dbReference type="ARBA" id="ARBA00022676"/>
    </source>
</evidence>
<dbReference type="CDD" id="cd09006">
    <property type="entry name" value="PNP_EcPNPI-like"/>
    <property type="match status" value="1"/>
</dbReference>
<evidence type="ECO:0000256" key="5">
    <source>
        <dbReference type="ARBA" id="ARBA00048447"/>
    </source>
</evidence>
<organism evidence="7 8">
    <name type="scientific">Candidatus Wallbacteria bacterium HGW-Wallbacteria-1</name>
    <dbReference type="NCBI Taxonomy" id="2013854"/>
    <lineage>
        <taxon>Bacteria</taxon>
        <taxon>Candidatus Walliibacteriota</taxon>
    </lineage>
</organism>
<feature type="domain" description="Nucleoside phosphorylase" evidence="6">
    <location>
        <begin position="15"/>
        <end position="218"/>
    </location>
</feature>